<evidence type="ECO:0000313" key="1">
    <source>
        <dbReference type="EMBL" id="QGJ90318.1"/>
    </source>
</evidence>
<dbReference type="Proteomes" id="UP000422911">
    <property type="component" value="Segment"/>
</dbReference>
<gene>
    <name evidence="1" type="primary">80</name>
    <name evidence="1" type="ORF">SEA_CHUCKLY_80</name>
</gene>
<protein>
    <submittedName>
        <fullName evidence="1">Uncharacterized protein</fullName>
    </submittedName>
</protein>
<dbReference type="GeneID" id="60326985"/>
<dbReference type="RefSeq" id="YP_009955488.1">
    <property type="nucleotide sequence ID" value="NC_051642.1"/>
</dbReference>
<sequence>MSDVVERAKAALVDYEVAKGSRVAVAPGRSYRLLAELVAEVERLRPKVVETVEQLDALPIRSRAALVERAAQAICETTSSGRMFPWNTLTEQEKDAWRRMADAAFDVLVEAWFPPF</sequence>
<name>A0A649VDA2_9CAUD</name>
<reference evidence="1 2" key="1">
    <citation type="submission" date="2019-10" db="EMBL/GenBank/DDBJ databases">
        <authorList>
            <person name="Omolade E.I."/>
            <person name="Aderolu H.A."/>
            <person name="Omolere B.M."/>
            <person name="Akinyemi O.P."/>
            <person name="Ogunfile T.O."/>
            <person name="Ekpunobi N.I."/>
            <person name="Saliu M.O."/>
            <person name="Razaaq K.T."/>
            <person name="Kade A.E."/>
            <person name="Odunsi A."/>
            <person name="Nsa I.Y."/>
            <person name="Egwuatu T.O.G."/>
            <person name="Oyetibo G.O."/>
            <person name="Ilori M.O."/>
            <person name="Zack K.M."/>
            <person name="Garlena R.A."/>
            <person name="Russell D.A."/>
            <person name="Pope W.H."/>
            <person name="Jacobs-Sera D."/>
            <person name="Hatfull G.F."/>
        </authorList>
    </citation>
    <scope>NUCLEOTIDE SEQUENCE [LARGE SCALE GENOMIC DNA]</scope>
</reference>
<dbReference type="KEGG" id="vg:60326985"/>
<accession>A0A649VDA2</accession>
<dbReference type="EMBL" id="MN585995">
    <property type="protein sequence ID" value="QGJ90318.1"/>
    <property type="molecule type" value="Genomic_DNA"/>
</dbReference>
<evidence type="ECO:0000313" key="2">
    <source>
        <dbReference type="Proteomes" id="UP000422911"/>
    </source>
</evidence>
<keyword evidence="2" id="KW-1185">Reference proteome</keyword>
<proteinExistence type="predicted"/>
<organism evidence="1 2">
    <name type="scientific">Mycobacterium phage Chuckly</name>
    <dbReference type="NCBI Taxonomy" id="2656569"/>
    <lineage>
        <taxon>Viruses</taxon>
        <taxon>Duplodnaviria</taxon>
        <taxon>Heunggongvirae</taxon>
        <taxon>Uroviricota</taxon>
        <taxon>Caudoviricetes</taxon>
        <taxon>Gracegardnervirinae</taxon>
        <taxon>Cheoctovirus</taxon>
        <taxon>Cheoctovirus chuckly</taxon>
    </lineage>
</organism>